<sequence length="429" mass="47290">MRLVIPTEALDKLPFLREQYQKARSVDIEETPSMIGMPTMFGGTDVKSRKKQIVFLEKLLIILRPNLKKLEEITSPEELQANITAWRVYLTACWYVQSQNNKNSKLSRIINEDLGITAENYPDDEDKENCYATAKRFVNTKNALEDANVALIKAKKRPFSEKDWSEFTQYLSAFQVKKVSTNSYTNYPITSITQPLFSATFAYTGATVGLLSGDVLSKSTKGMAVKYQLTALIGSSLLLFGPTGPTGVALFAPVIASKLITSFCSITLAHVLGATMGILGYGVGTMVGLPLDLAYHLLWKICAEVGGYYYPDSEKPTISGIRISDGVALVGGIAINITPVDQLAEIAHKKQIIELKEDGSLHVDGKPVFTEKNGVQLPPMVIEELKEKLKTYSTGMVEEPKIVQEEEVSAVEDTGRDDRPEPLSQVCTM</sequence>
<dbReference type="InterPro" id="IPR031758">
    <property type="entry name" value="SoDot-IcmSS"/>
</dbReference>
<dbReference type="Proteomes" id="UP001139721">
    <property type="component" value="Unassembled WGS sequence"/>
</dbReference>
<accession>A0A9X2CX81</accession>
<evidence type="ECO:0000313" key="4">
    <source>
        <dbReference type="Proteomes" id="UP001139721"/>
    </source>
</evidence>
<evidence type="ECO:0000256" key="1">
    <source>
        <dbReference type="SAM" id="MobiDB-lite"/>
    </source>
</evidence>
<comment type="caution">
    <text evidence="3">The sequence shown here is derived from an EMBL/GenBank/DDBJ whole genome shotgun (WGS) entry which is preliminary data.</text>
</comment>
<organism evidence="3 4">
    <name type="scientific">Legionella maioricensis</name>
    <dbReference type="NCBI Taxonomy" id="2896528"/>
    <lineage>
        <taxon>Bacteria</taxon>
        <taxon>Pseudomonadati</taxon>
        <taxon>Pseudomonadota</taxon>
        <taxon>Gammaproteobacteria</taxon>
        <taxon>Legionellales</taxon>
        <taxon>Legionellaceae</taxon>
        <taxon>Legionella</taxon>
    </lineage>
</organism>
<name>A0A9X2CX81_9GAMM</name>
<proteinExistence type="predicted"/>
<evidence type="ECO:0000256" key="2">
    <source>
        <dbReference type="SAM" id="Phobius"/>
    </source>
</evidence>
<reference evidence="3" key="1">
    <citation type="submission" date="2021-11" db="EMBL/GenBank/DDBJ databases">
        <title>Legionella maioricencis sp. nov., a new species isolated from hot water samples in Mallorca.</title>
        <authorList>
            <person name="Crespi S."/>
            <person name="Drasar V."/>
            <person name="Salva-Serra F."/>
            <person name="Jaen-Luchoro D."/>
            <person name="Pineiro-Iglesias B."/>
            <person name="Aliaga F."/>
            <person name="Fernandez-Juarez V."/>
            <person name="Coll G."/>
            <person name="Moore E.R.B."/>
            <person name="Bennasar-Figueras A."/>
        </authorList>
    </citation>
    <scope>NUCLEOTIDE SEQUENCE</scope>
    <source>
        <strain evidence="3">HCPI-6</strain>
    </source>
</reference>
<keyword evidence="2" id="KW-1133">Transmembrane helix</keyword>
<keyword evidence="2" id="KW-0472">Membrane</keyword>
<keyword evidence="2" id="KW-0812">Transmembrane</keyword>
<keyword evidence="4" id="KW-1185">Reference proteome</keyword>
<protein>
    <submittedName>
        <fullName evidence="3">Type IV secretion protein Dot</fullName>
    </submittedName>
</protein>
<feature type="region of interest" description="Disordered" evidence="1">
    <location>
        <begin position="405"/>
        <end position="429"/>
    </location>
</feature>
<feature type="transmembrane region" description="Helical" evidence="2">
    <location>
        <begin position="268"/>
        <end position="291"/>
    </location>
</feature>
<gene>
    <name evidence="3" type="ORF">LOX96_00055</name>
</gene>
<dbReference type="Pfam" id="PF16848">
    <property type="entry name" value="SoDot-IcmSS"/>
    <property type="match status" value="1"/>
</dbReference>
<dbReference type="EMBL" id="JAJKBJ010000001">
    <property type="protein sequence ID" value="MCL9682483.1"/>
    <property type="molecule type" value="Genomic_DNA"/>
</dbReference>
<evidence type="ECO:0000313" key="3">
    <source>
        <dbReference type="EMBL" id="MCL9682483.1"/>
    </source>
</evidence>
<dbReference type="AlphaFoldDB" id="A0A9X2CX81"/>
<dbReference type="RefSeq" id="WP_250420122.1">
    <property type="nucleotide sequence ID" value="NZ_JAJKBJ010000001.1"/>
</dbReference>
<feature type="transmembrane region" description="Helical" evidence="2">
    <location>
        <begin position="229"/>
        <end position="256"/>
    </location>
</feature>